<sequence>MCRYNTSNSQFLLRPPDAAGNKQGVKQGCPLSAALYVLAISPLIHRMNNDRHISGTHVVDALRVKALAYADDVCVIIKNQTETDILCSHLKLYEKTAGAKLNHNKTEGVWIGAESDKPDINIQVKPEIKVLGLIICNNECSERNWENKISEIKEDVKKWENKNTNYKSRINIVKTFLLSKLLFLANIFPPSKSTITKLNKQCVNLIWGTKRELLYKKDKTMSQIQTFCTAPFLEMVRALLYKWKVNNQQTDILHDTAAHQRVQEDLVSDRG</sequence>
<dbReference type="PROSITE" id="PS50878">
    <property type="entry name" value="RT_POL"/>
    <property type="match status" value="1"/>
</dbReference>
<evidence type="ECO:0000313" key="3">
    <source>
        <dbReference type="Ensembl" id="ENSATEP00000036764.1"/>
    </source>
</evidence>
<name>A0A7N5ZQZ7_ANATE</name>
<reference evidence="3" key="1">
    <citation type="submission" date="2021-04" db="EMBL/GenBank/DDBJ databases">
        <authorList>
            <consortium name="Wellcome Sanger Institute Data Sharing"/>
        </authorList>
    </citation>
    <scope>NUCLEOTIDE SEQUENCE [LARGE SCALE GENOMIC DNA]</scope>
</reference>
<keyword evidence="1" id="KW-0175">Coiled coil</keyword>
<organism evidence="3 4">
    <name type="scientific">Anabas testudineus</name>
    <name type="common">Climbing perch</name>
    <name type="synonym">Anthias testudineus</name>
    <dbReference type="NCBI Taxonomy" id="64144"/>
    <lineage>
        <taxon>Eukaryota</taxon>
        <taxon>Metazoa</taxon>
        <taxon>Chordata</taxon>
        <taxon>Craniata</taxon>
        <taxon>Vertebrata</taxon>
        <taxon>Euteleostomi</taxon>
        <taxon>Actinopterygii</taxon>
        <taxon>Neopterygii</taxon>
        <taxon>Teleostei</taxon>
        <taxon>Neoteleostei</taxon>
        <taxon>Acanthomorphata</taxon>
        <taxon>Anabantaria</taxon>
        <taxon>Anabantiformes</taxon>
        <taxon>Anabantoidei</taxon>
        <taxon>Anabantidae</taxon>
        <taxon>Anabas</taxon>
    </lineage>
</organism>
<dbReference type="PANTHER" id="PTHR31635">
    <property type="entry name" value="REVERSE TRANSCRIPTASE DOMAIN-CONTAINING PROTEIN-RELATED"/>
    <property type="match status" value="1"/>
</dbReference>
<evidence type="ECO:0000259" key="2">
    <source>
        <dbReference type="PROSITE" id="PS50878"/>
    </source>
</evidence>
<protein>
    <recommendedName>
        <fullName evidence="2">Reverse transcriptase domain-containing protein</fullName>
    </recommendedName>
</protein>
<dbReference type="PANTHER" id="PTHR31635:SF196">
    <property type="entry name" value="REVERSE TRANSCRIPTASE DOMAIN-CONTAINING PROTEIN-RELATED"/>
    <property type="match status" value="1"/>
</dbReference>
<reference evidence="3" key="3">
    <citation type="submission" date="2025-09" db="UniProtKB">
        <authorList>
            <consortium name="Ensembl"/>
        </authorList>
    </citation>
    <scope>IDENTIFICATION</scope>
</reference>
<dbReference type="InParanoid" id="A0A7N5ZQZ7"/>
<dbReference type="GeneTree" id="ENSGT00990000204465"/>
<keyword evidence="4" id="KW-1185">Reference proteome</keyword>
<dbReference type="AlphaFoldDB" id="A0A7N5ZQZ7"/>
<accession>A0A7N5ZQZ7</accession>
<evidence type="ECO:0000256" key="1">
    <source>
        <dbReference type="SAM" id="Coils"/>
    </source>
</evidence>
<feature type="domain" description="Reverse transcriptase" evidence="2">
    <location>
        <begin position="1"/>
        <end position="135"/>
    </location>
</feature>
<feature type="coiled-coil region" evidence="1">
    <location>
        <begin position="142"/>
        <end position="169"/>
    </location>
</feature>
<dbReference type="Proteomes" id="UP000265040">
    <property type="component" value="Chromosome 10"/>
</dbReference>
<evidence type="ECO:0000313" key="4">
    <source>
        <dbReference type="Proteomes" id="UP000265040"/>
    </source>
</evidence>
<proteinExistence type="predicted"/>
<dbReference type="Pfam" id="PF00078">
    <property type="entry name" value="RVT_1"/>
    <property type="match status" value="1"/>
</dbReference>
<dbReference type="InterPro" id="IPR000477">
    <property type="entry name" value="RT_dom"/>
</dbReference>
<reference evidence="3" key="2">
    <citation type="submission" date="2025-08" db="UniProtKB">
        <authorList>
            <consortium name="Ensembl"/>
        </authorList>
    </citation>
    <scope>IDENTIFICATION</scope>
</reference>
<dbReference type="OrthoDB" id="416119at2759"/>
<dbReference type="Ensembl" id="ENSATET00000059504.1">
    <property type="protein sequence ID" value="ENSATEP00000036764.1"/>
    <property type="gene ID" value="ENSATEG00000027884.1"/>
</dbReference>